<dbReference type="PANTHER" id="PTHR10579:SF43">
    <property type="entry name" value="ZINC FINGER (C3HC4-TYPE RING FINGER) FAMILY PROTEIN"/>
    <property type="match status" value="1"/>
</dbReference>
<dbReference type="SUPFAM" id="SSF53300">
    <property type="entry name" value="vWA-like"/>
    <property type="match status" value="1"/>
</dbReference>
<dbReference type="PANTHER" id="PTHR10579">
    <property type="entry name" value="CALCIUM-ACTIVATED CHLORIDE CHANNEL REGULATOR"/>
    <property type="match status" value="1"/>
</dbReference>
<sequence>MKITRPDLTITLMLSTLILSACTATNPYSTIPYSTSHATYENQYAELAFSSPSAQPGIDSNLPVSDNKYQTFANNDIKLTTEHPVSTLSIDVDTGSYTQTRRRLSQGELPIQDSVRAEEFVNYFSYQYPQPEDANHPFAVFAEMGPTPWNPETRLLHLGIQGKDDQESAPAARNLVFLLDVSGSMQGDDRLGLVQKSLTALTKRLNSQDRVSIVVYAGASGVVLKPTPGDKKYTIINALYRLSAGGSTNGGEGIEQAYALARENYIPGGTNRVILCTDGDLNVGLTEPVQLLQLIEQKRKQGIFLTTLGFGDGNYNDHLLEQLADHGNGHYAYINSYAEARKVLIREMNGTLNTIASDVKIQIEFNPAVVSEYRLIGYENRLLARSDFNNDRVDAGEIGSGHSVTALYEVRLSANPKQSIDSLRYALHGNIQSNDIPGNTDELAYVKLRYKKPNTSNSILVSKAIKHEDHIPTLQETSPDFRFSAAVAAFAQRLRGNHHVSYTYPDIARLAQSGLQFDPEGDRRELVSLVETAGELAGEFH</sequence>
<keyword evidence="4" id="KW-1185">Reference proteome</keyword>
<feature type="domain" description="VWFA" evidence="2">
    <location>
        <begin position="174"/>
        <end position="355"/>
    </location>
</feature>
<dbReference type="KEGG" id="ome:OLMES_0473"/>
<dbReference type="Pfam" id="PF00092">
    <property type="entry name" value="VWA"/>
    <property type="match status" value="1"/>
</dbReference>
<evidence type="ECO:0000313" key="3">
    <source>
        <dbReference type="EMBL" id="ARU54577.1"/>
    </source>
</evidence>
<evidence type="ECO:0000259" key="2">
    <source>
        <dbReference type="PROSITE" id="PS50234"/>
    </source>
</evidence>
<dbReference type="Pfam" id="PF12034">
    <property type="entry name" value="YfbK_C"/>
    <property type="match status" value="1"/>
</dbReference>
<organism evidence="3 4">
    <name type="scientific">Oleiphilus messinensis</name>
    <dbReference type="NCBI Taxonomy" id="141451"/>
    <lineage>
        <taxon>Bacteria</taxon>
        <taxon>Pseudomonadati</taxon>
        <taxon>Pseudomonadota</taxon>
        <taxon>Gammaproteobacteria</taxon>
        <taxon>Oceanospirillales</taxon>
        <taxon>Oleiphilaceae</taxon>
        <taxon>Oleiphilus</taxon>
    </lineage>
</organism>
<dbReference type="InterPro" id="IPR036465">
    <property type="entry name" value="vWFA_dom_sf"/>
</dbReference>
<dbReference type="AlphaFoldDB" id="A0A1Y0I279"/>
<dbReference type="InterPro" id="IPR002035">
    <property type="entry name" value="VWF_A"/>
</dbReference>
<dbReference type="SMART" id="SM00327">
    <property type="entry name" value="VWA"/>
    <property type="match status" value="1"/>
</dbReference>
<feature type="signal peptide" evidence="1">
    <location>
        <begin position="1"/>
        <end position="21"/>
    </location>
</feature>
<dbReference type="RefSeq" id="WP_087459763.1">
    <property type="nucleotide sequence ID" value="NZ_CP021425.1"/>
</dbReference>
<keyword evidence="1" id="KW-0732">Signal</keyword>
<accession>A0A1Y0I279</accession>
<dbReference type="PROSITE" id="PS51257">
    <property type="entry name" value="PROKAR_LIPOPROTEIN"/>
    <property type="match status" value="1"/>
</dbReference>
<proteinExistence type="predicted"/>
<dbReference type="OrthoDB" id="9805121at2"/>
<dbReference type="PROSITE" id="PS50234">
    <property type="entry name" value="VWFA"/>
    <property type="match status" value="1"/>
</dbReference>
<dbReference type="InterPro" id="IPR051266">
    <property type="entry name" value="CLCR"/>
</dbReference>
<dbReference type="Gene3D" id="3.40.50.410">
    <property type="entry name" value="von Willebrand factor, type A domain"/>
    <property type="match status" value="1"/>
</dbReference>
<dbReference type="Proteomes" id="UP000196027">
    <property type="component" value="Chromosome"/>
</dbReference>
<name>A0A1Y0I279_9GAMM</name>
<reference evidence="3 4" key="1">
    <citation type="submission" date="2017-05" db="EMBL/GenBank/DDBJ databases">
        <title>Genomic insights into alkan degradation activity of Oleiphilus messinensis.</title>
        <authorList>
            <person name="Kozyavkin S.A."/>
            <person name="Slesarev A.I."/>
            <person name="Golyshin P.N."/>
            <person name="Korzhenkov A."/>
            <person name="Golyshina O.N."/>
            <person name="Toshchakov S.V."/>
        </authorList>
    </citation>
    <scope>NUCLEOTIDE SEQUENCE [LARGE SCALE GENOMIC DNA]</scope>
    <source>
        <strain evidence="3 4">ME102</strain>
    </source>
</reference>
<dbReference type="Pfam" id="PF12450">
    <property type="entry name" value="vWF_A"/>
    <property type="match status" value="1"/>
</dbReference>
<dbReference type="CDD" id="cd01465">
    <property type="entry name" value="vWA_subgroup"/>
    <property type="match status" value="1"/>
</dbReference>
<dbReference type="InterPro" id="IPR022156">
    <property type="entry name" value="Uncharacterised_YfbK_N"/>
</dbReference>
<gene>
    <name evidence="3" type="ORF">OLMES_0473</name>
</gene>
<protein>
    <recommendedName>
        <fullName evidence="2">VWFA domain-containing protein</fullName>
    </recommendedName>
</protein>
<feature type="chain" id="PRO_5012620837" description="VWFA domain-containing protein" evidence="1">
    <location>
        <begin position="22"/>
        <end position="541"/>
    </location>
</feature>
<evidence type="ECO:0000256" key="1">
    <source>
        <dbReference type="SAM" id="SignalP"/>
    </source>
</evidence>
<dbReference type="InterPro" id="IPR021908">
    <property type="entry name" value="YfbK_C"/>
</dbReference>
<evidence type="ECO:0000313" key="4">
    <source>
        <dbReference type="Proteomes" id="UP000196027"/>
    </source>
</evidence>
<dbReference type="EMBL" id="CP021425">
    <property type="protein sequence ID" value="ARU54577.1"/>
    <property type="molecule type" value="Genomic_DNA"/>
</dbReference>